<keyword evidence="13" id="KW-0675">Receptor</keyword>
<dbReference type="InterPro" id="IPR000531">
    <property type="entry name" value="Beta-barrel_TonB"/>
</dbReference>
<evidence type="ECO:0000256" key="3">
    <source>
        <dbReference type="ARBA" id="ARBA00022452"/>
    </source>
</evidence>
<comment type="caution">
    <text evidence="13">The sequence shown here is derived from an EMBL/GenBank/DDBJ whole genome shotgun (WGS) entry which is preliminary data.</text>
</comment>
<accession>A0A150X4Z8</accession>
<keyword evidence="6 8" id="KW-0472">Membrane</keyword>
<name>A0A150X4Z8_9BACT</name>
<evidence type="ECO:0000256" key="6">
    <source>
        <dbReference type="ARBA" id="ARBA00023136"/>
    </source>
</evidence>
<evidence type="ECO:0000256" key="2">
    <source>
        <dbReference type="ARBA" id="ARBA00022448"/>
    </source>
</evidence>
<protein>
    <submittedName>
        <fullName evidence="13">TonB-dependent receptor</fullName>
    </submittedName>
</protein>
<feature type="signal peptide" evidence="10">
    <location>
        <begin position="1"/>
        <end position="20"/>
    </location>
</feature>
<dbReference type="OrthoDB" id="8727862at2"/>
<dbReference type="InterPro" id="IPR036942">
    <property type="entry name" value="Beta-barrel_TonB_sf"/>
</dbReference>
<dbReference type="Pfam" id="PF13715">
    <property type="entry name" value="CarbopepD_reg_2"/>
    <property type="match status" value="1"/>
</dbReference>
<dbReference type="AlphaFoldDB" id="A0A150X4Z8"/>
<dbReference type="Gene3D" id="2.60.40.1120">
    <property type="entry name" value="Carboxypeptidase-like, regulatory domain"/>
    <property type="match status" value="1"/>
</dbReference>
<keyword evidence="2 8" id="KW-0813">Transport</keyword>
<evidence type="ECO:0000313" key="14">
    <source>
        <dbReference type="Proteomes" id="UP000075606"/>
    </source>
</evidence>
<evidence type="ECO:0000313" key="13">
    <source>
        <dbReference type="EMBL" id="KYG73764.1"/>
    </source>
</evidence>
<keyword evidence="4 8" id="KW-0812">Transmembrane</keyword>
<dbReference type="InterPro" id="IPR037066">
    <property type="entry name" value="Plug_dom_sf"/>
</dbReference>
<dbReference type="InterPro" id="IPR012910">
    <property type="entry name" value="Plug_dom"/>
</dbReference>
<reference evidence="13 14" key="1">
    <citation type="submission" date="2016-01" db="EMBL/GenBank/DDBJ databases">
        <title>Genome sequencing of Roseivirga spongicola UST030701-084.</title>
        <authorList>
            <person name="Selvaratnam C."/>
            <person name="Thevarajoo S."/>
            <person name="Goh K.M."/>
            <person name="Ee R."/>
            <person name="Chan K.-G."/>
            <person name="Chong C.S."/>
        </authorList>
    </citation>
    <scope>NUCLEOTIDE SEQUENCE [LARGE SCALE GENOMIC DNA]</scope>
    <source>
        <strain evidence="13 14">UST030701-084</strain>
    </source>
</reference>
<feature type="chain" id="PRO_5007574194" evidence="10">
    <location>
        <begin position="21"/>
        <end position="925"/>
    </location>
</feature>
<feature type="domain" description="TonB-dependent receptor-like beta-barrel" evidence="11">
    <location>
        <begin position="435"/>
        <end position="888"/>
    </location>
</feature>
<dbReference type="PANTHER" id="PTHR40980:SF4">
    <property type="entry name" value="TONB-DEPENDENT RECEPTOR-LIKE BETA-BARREL DOMAIN-CONTAINING PROTEIN"/>
    <property type="match status" value="1"/>
</dbReference>
<dbReference type="EMBL" id="LRPC01000028">
    <property type="protein sequence ID" value="KYG73764.1"/>
    <property type="molecule type" value="Genomic_DNA"/>
</dbReference>
<dbReference type="GO" id="GO:0030246">
    <property type="term" value="F:carbohydrate binding"/>
    <property type="evidence" value="ECO:0007669"/>
    <property type="project" value="InterPro"/>
</dbReference>
<dbReference type="Pfam" id="PF07715">
    <property type="entry name" value="Plug"/>
    <property type="match status" value="1"/>
</dbReference>
<dbReference type="SUPFAM" id="SSF56935">
    <property type="entry name" value="Porins"/>
    <property type="match status" value="1"/>
</dbReference>
<gene>
    <name evidence="13" type="ORF">AWW68_13880</name>
</gene>
<evidence type="ECO:0000256" key="4">
    <source>
        <dbReference type="ARBA" id="ARBA00022692"/>
    </source>
</evidence>
<dbReference type="NCBIfam" id="TIGR01782">
    <property type="entry name" value="TonB-Xanth-Caul"/>
    <property type="match status" value="1"/>
</dbReference>
<keyword evidence="10" id="KW-0732">Signal</keyword>
<dbReference type="Pfam" id="PF00593">
    <property type="entry name" value="TonB_dep_Rec_b-barrel"/>
    <property type="match status" value="1"/>
</dbReference>
<proteinExistence type="inferred from homology"/>
<dbReference type="Gene3D" id="2.170.130.10">
    <property type="entry name" value="TonB-dependent receptor, plug domain"/>
    <property type="match status" value="1"/>
</dbReference>
<organism evidence="13 14">
    <name type="scientific">Roseivirga spongicola</name>
    <dbReference type="NCBI Taxonomy" id="333140"/>
    <lineage>
        <taxon>Bacteria</taxon>
        <taxon>Pseudomonadati</taxon>
        <taxon>Bacteroidota</taxon>
        <taxon>Cytophagia</taxon>
        <taxon>Cytophagales</taxon>
        <taxon>Roseivirgaceae</taxon>
        <taxon>Roseivirga</taxon>
    </lineage>
</organism>
<evidence type="ECO:0000256" key="7">
    <source>
        <dbReference type="ARBA" id="ARBA00023237"/>
    </source>
</evidence>
<dbReference type="SUPFAM" id="SSF49452">
    <property type="entry name" value="Starch-binding domain-like"/>
    <property type="match status" value="1"/>
</dbReference>
<dbReference type="RefSeq" id="WP_068222584.1">
    <property type="nucleotide sequence ID" value="NZ_CP139724.1"/>
</dbReference>
<keyword evidence="14" id="KW-1185">Reference proteome</keyword>
<dbReference type="GO" id="GO:0009279">
    <property type="term" value="C:cell outer membrane"/>
    <property type="evidence" value="ECO:0007669"/>
    <property type="project" value="UniProtKB-SubCell"/>
</dbReference>
<evidence type="ECO:0000256" key="9">
    <source>
        <dbReference type="RuleBase" id="RU003357"/>
    </source>
</evidence>
<evidence type="ECO:0000256" key="5">
    <source>
        <dbReference type="ARBA" id="ARBA00023077"/>
    </source>
</evidence>
<dbReference type="PROSITE" id="PS52016">
    <property type="entry name" value="TONB_DEPENDENT_REC_3"/>
    <property type="match status" value="1"/>
</dbReference>
<dbReference type="InterPro" id="IPR039426">
    <property type="entry name" value="TonB-dep_rcpt-like"/>
</dbReference>
<evidence type="ECO:0000256" key="8">
    <source>
        <dbReference type="PROSITE-ProRule" id="PRU01360"/>
    </source>
</evidence>
<feature type="domain" description="TonB-dependent receptor plug" evidence="12">
    <location>
        <begin position="128"/>
        <end position="230"/>
    </location>
</feature>
<comment type="subcellular location">
    <subcellularLocation>
        <location evidence="1 8">Cell outer membrane</location>
        <topology evidence="1 8">Multi-pass membrane protein</topology>
    </subcellularLocation>
</comment>
<keyword evidence="5 9" id="KW-0798">TonB box</keyword>
<evidence type="ECO:0000259" key="11">
    <source>
        <dbReference type="Pfam" id="PF00593"/>
    </source>
</evidence>
<dbReference type="Proteomes" id="UP000075606">
    <property type="component" value="Unassembled WGS sequence"/>
</dbReference>
<dbReference type="Gene3D" id="2.40.170.20">
    <property type="entry name" value="TonB-dependent receptor, beta-barrel domain"/>
    <property type="match status" value="1"/>
</dbReference>
<comment type="similarity">
    <text evidence="8 9">Belongs to the TonB-dependent receptor family.</text>
</comment>
<keyword evidence="7 8" id="KW-0998">Cell outer membrane</keyword>
<evidence type="ECO:0000256" key="1">
    <source>
        <dbReference type="ARBA" id="ARBA00004571"/>
    </source>
</evidence>
<dbReference type="InterPro" id="IPR013784">
    <property type="entry name" value="Carb-bd-like_fold"/>
</dbReference>
<dbReference type="InterPro" id="IPR010104">
    <property type="entry name" value="TonB_rcpt_bac"/>
</dbReference>
<evidence type="ECO:0000256" key="10">
    <source>
        <dbReference type="SAM" id="SignalP"/>
    </source>
</evidence>
<evidence type="ECO:0000259" key="12">
    <source>
        <dbReference type="Pfam" id="PF07715"/>
    </source>
</evidence>
<sequence>MKKLLLTLTMIFSVSALAYAQGGALTGRVIDELGLPMPGASVVLTNAQKGIPTDANGYYTIIDIPAGEYTLTVTFIGYKKIEQTVTINAGATTELNFKMEAGYAEGGEVIVMGDRLKGQAKALNQQKTNANITNVVAADQIGRFPDANIGDALKRIPGITIQNDQGEARNIIVRGLAPQLNSVTLNGERIPSAEGDNRNIQLDLIPSDLIQTIQVNKAVLPDMDADAIGGSVNLVTRSAPSGKRVSGTLASGFNFLSEKPIWTGSVIASNRFANDKLGAVFSASYNNHDFGSDNVEAVWYKDDFDRVVIEEFDIREYQVQRVRRSFNLALDYEINPNHKLYLSGVYNWRDDWENRFRMRVSQLDDAFDDGIAVETSPGVYNIPQGARVEFQTKGGLDSDRVKKRRLEDQRNRNISLKGEHLFNTLKLTWSATYAKASEDRPNERYLSYRESDQSVNVNLSDPEFPLAILSNSADNLGIGLNEISENHDYTEDEDFNARIDFQKPVSNSTLIKFGARLRNKNKLRDNVFYSYEPLDEDAFGATLGDIPTNDYSNPDYLAGSQYRVGRFGSPAFLGNLDLKNGALFDESDELGEYVPGNYTATENIYAAYAMADVQLNENLSGIIGLRYEGTSIDYSGFILDVDNDDISEASDSQNYGNFMPGVHLNYNFSDNSILRFAWTNTIARPNYFDLVPYAEFSPDDEELVRGNPDLEPTTSMNFDLMYENYFENIGIVSGGVFYKDIDKFIYERVIEGYVDPSFGNDLEFTTFENGGTAEIYGLEVSFQRQIWKGLGLYLNYTLTQSSTTGIQGRENEDLELPGTANNMFNASLSYETDKLVLRASLNYASDYIDELGGEAFEDRFYDKQTFLDVNGSYAFTPQWRFFFEVNNLTNQPLRYYQGESSRTMQMEYYNVRFNAGLKFDLFNNQ</sequence>
<dbReference type="CDD" id="cd01347">
    <property type="entry name" value="ligand_gated_channel"/>
    <property type="match status" value="1"/>
</dbReference>
<keyword evidence="3 8" id="KW-1134">Transmembrane beta strand</keyword>
<dbReference type="PANTHER" id="PTHR40980">
    <property type="entry name" value="PLUG DOMAIN-CONTAINING PROTEIN"/>
    <property type="match status" value="1"/>
</dbReference>
<dbReference type="STRING" id="333140.AWW68_13880"/>